<comment type="cofactor">
    <cofactor evidence="6">
        <name>FAD</name>
        <dbReference type="ChEBI" id="CHEBI:57692"/>
    </cofactor>
</comment>
<organism evidence="7 8">
    <name type="scientific">Rubus argutus</name>
    <name type="common">Southern blackberry</name>
    <dbReference type="NCBI Taxonomy" id="59490"/>
    <lineage>
        <taxon>Eukaryota</taxon>
        <taxon>Viridiplantae</taxon>
        <taxon>Streptophyta</taxon>
        <taxon>Embryophyta</taxon>
        <taxon>Tracheophyta</taxon>
        <taxon>Spermatophyta</taxon>
        <taxon>Magnoliopsida</taxon>
        <taxon>eudicotyledons</taxon>
        <taxon>Gunneridae</taxon>
        <taxon>Pentapetalae</taxon>
        <taxon>rosids</taxon>
        <taxon>fabids</taxon>
        <taxon>Rosales</taxon>
        <taxon>Rosaceae</taxon>
        <taxon>Rosoideae</taxon>
        <taxon>Rosoideae incertae sedis</taxon>
        <taxon>Rubus</taxon>
    </lineage>
</organism>
<dbReference type="FunFam" id="3.50.50.60:FF:000440">
    <property type="entry name" value="Flavin-containing monooxygenase"/>
    <property type="match status" value="1"/>
</dbReference>
<name>A0AAW1Y5U0_RUBAR</name>
<keyword evidence="5 6" id="KW-0560">Oxidoreductase</keyword>
<dbReference type="GO" id="GO:0050660">
    <property type="term" value="F:flavin adenine dinucleotide binding"/>
    <property type="evidence" value="ECO:0007669"/>
    <property type="project" value="InterPro"/>
</dbReference>
<comment type="caution">
    <text evidence="7">The sequence shown here is derived from an EMBL/GenBank/DDBJ whole genome shotgun (WGS) entry which is preliminary data.</text>
</comment>
<dbReference type="PIRSF" id="PIRSF000332">
    <property type="entry name" value="FMO"/>
    <property type="match status" value="1"/>
</dbReference>
<keyword evidence="8" id="KW-1185">Reference proteome</keyword>
<dbReference type="InterPro" id="IPR036188">
    <property type="entry name" value="FAD/NAD-bd_sf"/>
</dbReference>
<evidence type="ECO:0000256" key="2">
    <source>
        <dbReference type="ARBA" id="ARBA00022630"/>
    </source>
</evidence>
<keyword evidence="3 6" id="KW-0274">FAD</keyword>
<dbReference type="PANTHER" id="PTHR23023">
    <property type="entry name" value="DIMETHYLANILINE MONOOXYGENASE"/>
    <property type="match status" value="1"/>
</dbReference>
<dbReference type="EMBL" id="JBEDUW010000002">
    <property type="protein sequence ID" value="KAK9944349.1"/>
    <property type="molecule type" value="Genomic_DNA"/>
</dbReference>
<dbReference type="GO" id="GO:0050661">
    <property type="term" value="F:NADP binding"/>
    <property type="evidence" value="ECO:0007669"/>
    <property type="project" value="InterPro"/>
</dbReference>
<evidence type="ECO:0000313" key="7">
    <source>
        <dbReference type="EMBL" id="KAK9944349.1"/>
    </source>
</evidence>
<keyword evidence="6" id="KW-0503">Monooxygenase</keyword>
<dbReference type="GO" id="GO:0004499">
    <property type="term" value="F:N,N-dimethylaniline monooxygenase activity"/>
    <property type="evidence" value="ECO:0007669"/>
    <property type="project" value="InterPro"/>
</dbReference>
<dbReference type="Proteomes" id="UP001457282">
    <property type="component" value="Unassembled WGS sequence"/>
</dbReference>
<dbReference type="PROSITE" id="PS51257">
    <property type="entry name" value="PROKAR_LIPOPROTEIN"/>
    <property type="match status" value="1"/>
</dbReference>
<dbReference type="FunFam" id="3.50.50.60:FF:000169">
    <property type="entry name" value="Flavin-containing monooxygenase"/>
    <property type="match status" value="1"/>
</dbReference>
<dbReference type="InterPro" id="IPR000960">
    <property type="entry name" value="Flavin_mOase"/>
</dbReference>
<comment type="similarity">
    <text evidence="1 6">Belongs to the FMO family.</text>
</comment>
<dbReference type="FunFam" id="3.50.50.60:FF:000403">
    <property type="entry name" value="Flavin-containing monooxygenase"/>
    <property type="match status" value="1"/>
</dbReference>
<evidence type="ECO:0000256" key="6">
    <source>
        <dbReference type="RuleBase" id="RU361177"/>
    </source>
</evidence>
<accession>A0AAW1Y5U0</accession>
<protein>
    <recommendedName>
        <fullName evidence="6">Flavin-containing monooxygenase</fullName>
        <ecNumber evidence="6">1.-.-.-</ecNumber>
    </recommendedName>
</protein>
<keyword evidence="4" id="KW-0521">NADP</keyword>
<evidence type="ECO:0000256" key="1">
    <source>
        <dbReference type="ARBA" id="ARBA00009183"/>
    </source>
</evidence>
<sequence length="523" mass="59244">MERQVAIVGAGISGLLACKYMLSKGFRPIVFEASNGVGGVWTKTVETTKIQTPKAFYQFSDFPWPSSVTEDHPTENQVLDYIQSYARHFDLPKHIKFNTKVCGIEYEGPSEEEMQSWSMWGGTGEPFSSKGKWKVTVQDKQSLSTEVFVVDFVILCIGRFSDVPNIPEFPPNKGPEAFHGKVIHSMDYADMDYESAAKFVTGKQVTVVGFQKFAMDIAMECSKANGVENPCTVLYKTEHWNVPDYLPWGVPLEYLYFNRFSELLVHKPGEGFLLSLLATFLTPLRWAFSKFVETHINKKLGLAKYGMVPEHSFLKEISSCMIATVPEKFFERVGEGSIILKKSPGSFKFCQEGILVGEEVAPLKTELVILATGFSGEKKLKDVFVSPTFQDYIVGSQEAILPLYRECIHGRIPQLAVIGFSESISNLYTSEMRCRWLAELLAGTFKVPSIREMEKDVKKWDEYAKQYAGEYYRRSCIGALHLWYNDQLCKDMGLNHKRKKGMFAELFEPYGPMDYAPSQNGQQ</sequence>
<keyword evidence="2 6" id="KW-0285">Flavoprotein</keyword>
<gene>
    <name evidence="7" type="ORF">M0R45_009922</name>
</gene>
<dbReference type="EC" id="1.-.-.-" evidence="6"/>
<dbReference type="Gene3D" id="3.50.50.60">
    <property type="entry name" value="FAD/NAD(P)-binding domain"/>
    <property type="match status" value="2"/>
</dbReference>
<dbReference type="InterPro" id="IPR050346">
    <property type="entry name" value="FMO-like"/>
</dbReference>
<evidence type="ECO:0000256" key="5">
    <source>
        <dbReference type="ARBA" id="ARBA00023002"/>
    </source>
</evidence>
<evidence type="ECO:0000256" key="3">
    <source>
        <dbReference type="ARBA" id="ARBA00022827"/>
    </source>
</evidence>
<reference evidence="7 8" key="1">
    <citation type="journal article" date="2023" name="G3 (Bethesda)">
        <title>A chromosome-length genome assembly and annotation of blackberry (Rubus argutus, cv. 'Hillquist').</title>
        <authorList>
            <person name="Bruna T."/>
            <person name="Aryal R."/>
            <person name="Dudchenko O."/>
            <person name="Sargent D.J."/>
            <person name="Mead D."/>
            <person name="Buti M."/>
            <person name="Cavallini A."/>
            <person name="Hytonen T."/>
            <person name="Andres J."/>
            <person name="Pham M."/>
            <person name="Weisz D."/>
            <person name="Mascagni F."/>
            <person name="Usai G."/>
            <person name="Natali L."/>
            <person name="Bassil N."/>
            <person name="Fernandez G.E."/>
            <person name="Lomsadze A."/>
            <person name="Armour M."/>
            <person name="Olukolu B."/>
            <person name="Poorten T."/>
            <person name="Britton C."/>
            <person name="Davik J."/>
            <person name="Ashrafi H."/>
            <person name="Aiden E.L."/>
            <person name="Borodovsky M."/>
            <person name="Worthington M."/>
        </authorList>
    </citation>
    <scope>NUCLEOTIDE SEQUENCE [LARGE SCALE GENOMIC DNA]</scope>
    <source>
        <strain evidence="7">PI 553951</strain>
    </source>
</reference>
<evidence type="ECO:0000256" key="4">
    <source>
        <dbReference type="ARBA" id="ARBA00022857"/>
    </source>
</evidence>
<dbReference type="AlphaFoldDB" id="A0AAW1Y5U0"/>
<dbReference type="SUPFAM" id="SSF51905">
    <property type="entry name" value="FAD/NAD(P)-binding domain"/>
    <property type="match status" value="2"/>
</dbReference>
<evidence type="ECO:0000313" key="8">
    <source>
        <dbReference type="Proteomes" id="UP001457282"/>
    </source>
</evidence>
<proteinExistence type="inferred from homology"/>
<dbReference type="Pfam" id="PF00743">
    <property type="entry name" value="FMO-like"/>
    <property type="match status" value="1"/>
</dbReference>
<dbReference type="InterPro" id="IPR020946">
    <property type="entry name" value="Flavin_mOase-like"/>
</dbReference>